<dbReference type="InterPro" id="IPR002347">
    <property type="entry name" value="SDR_fam"/>
</dbReference>
<dbReference type="PRINTS" id="PR00081">
    <property type="entry name" value="GDHRDH"/>
</dbReference>
<dbReference type="Gene3D" id="3.40.50.720">
    <property type="entry name" value="NAD(P)-binding Rossmann-like Domain"/>
    <property type="match status" value="1"/>
</dbReference>
<dbReference type="PRINTS" id="PR00080">
    <property type="entry name" value="SDRFAMILY"/>
</dbReference>
<accession>A0ABX1PER2</accession>
<proteinExistence type="inferred from homology"/>
<reference evidence="3 4" key="1">
    <citation type="submission" date="2018-06" db="EMBL/GenBank/DDBJ databases">
        <title>Comparative genomics of Brasilonema spp. strains.</title>
        <authorList>
            <person name="Alvarenga D.O."/>
            <person name="Fiore M.F."/>
            <person name="Varani A.M."/>
        </authorList>
    </citation>
    <scope>NUCLEOTIDE SEQUENCE [LARGE SCALE GENOMIC DNA]</scope>
    <source>
        <strain evidence="3 4">SPC951</strain>
    </source>
</reference>
<dbReference type="Proteomes" id="UP000718564">
    <property type="component" value="Unassembled WGS sequence"/>
</dbReference>
<evidence type="ECO:0000259" key="2">
    <source>
        <dbReference type="SMART" id="SM00822"/>
    </source>
</evidence>
<feature type="domain" description="Ketoreductase" evidence="2">
    <location>
        <begin position="12"/>
        <end position="201"/>
    </location>
</feature>
<dbReference type="InterPro" id="IPR020904">
    <property type="entry name" value="Sc_DH/Rdtase_CS"/>
</dbReference>
<evidence type="ECO:0000313" key="3">
    <source>
        <dbReference type="EMBL" id="NMG22081.1"/>
    </source>
</evidence>
<organism evidence="3 4">
    <name type="scientific">Brasilonema bromeliae SPC951</name>
    <dbReference type="NCBI Taxonomy" id="385972"/>
    <lineage>
        <taxon>Bacteria</taxon>
        <taxon>Bacillati</taxon>
        <taxon>Cyanobacteriota</taxon>
        <taxon>Cyanophyceae</taxon>
        <taxon>Nostocales</taxon>
        <taxon>Scytonemataceae</taxon>
        <taxon>Brasilonema</taxon>
        <taxon>Bromeliae group (in: Brasilonema)</taxon>
    </lineage>
</organism>
<comment type="caution">
    <text evidence="3">The sequence shown here is derived from an EMBL/GenBank/DDBJ whole genome shotgun (WGS) entry which is preliminary data.</text>
</comment>
<dbReference type="RefSeq" id="WP_169157298.1">
    <property type="nucleotide sequence ID" value="NZ_CAWPJE010000216.1"/>
</dbReference>
<dbReference type="CDD" id="cd05233">
    <property type="entry name" value="SDR_c"/>
    <property type="match status" value="1"/>
</dbReference>
<comment type="similarity">
    <text evidence="1">Belongs to the short-chain dehydrogenases/reductases (SDR) family.</text>
</comment>
<evidence type="ECO:0000256" key="1">
    <source>
        <dbReference type="ARBA" id="ARBA00006484"/>
    </source>
</evidence>
<dbReference type="Pfam" id="PF13561">
    <property type="entry name" value="adh_short_C2"/>
    <property type="match status" value="1"/>
</dbReference>
<dbReference type="PANTHER" id="PTHR42760">
    <property type="entry name" value="SHORT-CHAIN DEHYDROGENASES/REDUCTASES FAMILY MEMBER"/>
    <property type="match status" value="1"/>
</dbReference>
<protein>
    <submittedName>
        <fullName evidence="3">Oxidoreductase</fullName>
    </submittedName>
</protein>
<keyword evidence="4" id="KW-1185">Reference proteome</keyword>
<dbReference type="SMART" id="SM00822">
    <property type="entry name" value="PKS_KR"/>
    <property type="match status" value="1"/>
</dbReference>
<dbReference type="InterPro" id="IPR057326">
    <property type="entry name" value="KR_dom"/>
</dbReference>
<dbReference type="SUPFAM" id="SSF51735">
    <property type="entry name" value="NAD(P)-binding Rossmann-fold domains"/>
    <property type="match status" value="1"/>
</dbReference>
<sequence>MTAKAQDRFAGKTILITGGAGDIGKATAHRFAGDGADVVLLDLNEPKMADVAEELKKYNVSVGTFRCDVTVCDDVAKAFTSAVEQLGRIDYVFNNAGYQGVFAKTDEYPEDDFQKVIDINVVGVFHILKAAAQHLRFSPWETPRANGGGGAIVNMASYAGVVGPPNMLAYAASKFAVIGMTQTAAKDLAPYGIRVNALSPALIGPGYMWTRQTELQAAVGSQYFDANPKVVEQQMIDSVPMRRLGSLEEVANGVAFLMSDEASYITGFNLEVTGGQ</sequence>
<evidence type="ECO:0000313" key="4">
    <source>
        <dbReference type="Proteomes" id="UP000718564"/>
    </source>
</evidence>
<dbReference type="PROSITE" id="PS00061">
    <property type="entry name" value="ADH_SHORT"/>
    <property type="match status" value="1"/>
</dbReference>
<gene>
    <name evidence="3" type="ORF">DP116_22530</name>
</gene>
<dbReference type="InterPro" id="IPR036291">
    <property type="entry name" value="NAD(P)-bd_dom_sf"/>
</dbReference>
<dbReference type="EMBL" id="QMEB01000219">
    <property type="protein sequence ID" value="NMG22081.1"/>
    <property type="molecule type" value="Genomic_DNA"/>
</dbReference>
<name>A0ABX1PER2_9CYAN</name>